<evidence type="ECO:0000313" key="5">
    <source>
        <dbReference type="Proteomes" id="UP001499978"/>
    </source>
</evidence>
<evidence type="ECO:0000259" key="3">
    <source>
        <dbReference type="Pfam" id="PF01551"/>
    </source>
</evidence>
<dbReference type="Proteomes" id="UP001499978">
    <property type="component" value="Unassembled WGS sequence"/>
</dbReference>
<protein>
    <recommendedName>
        <fullName evidence="3">M23ase beta-sheet core domain-containing protein</fullName>
    </recommendedName>
</protein>
<dbReference type="RefSeq" id="WP_344168141.1">
    <property type="nucleotide sequence ID" value="NZ_BAAARY010000002.1"/>
</dbReference>
<evidence type="ECO:0000256" key="2">
    <source>
        <dbReference type="SAM" id="MobiDB-lite"/>
    </source>
</evidence>
<dbReference type="PANTHER" id="PTHR21666:SF289">
    <property type="entry name" value="L-ALA--D-GLU ENDOPEPTIDASE"/>
    <property type="match status" value="1"/>
</dbReference>
<sequence length="244" mass="25268">MTVFDSSPEIPDPAPVGPIRYNGAAEADHASSGADAATRTGGKPASDRWMSPLRAAPAPHGMVRWLTVLAFAPALAGSHAAASGLPPTRHSQAVPGPTVEARLPTPATWPARGPVVRAFQPPPQPWLPGHRGVDLAVQPGASVVAAAAGRVVFAGRLADRGVISIEHSGGFRTTYEPVVASVRRGQQVRIGERVGVVGDNHPGCVASACLHWGAIHHGDYLDPLLLVGAVRVRLLPVIAAPPLR</sequence>
<dbReference type="EMBL" id="BAAARY010000002">
    <property type="protein sequence ID" value="GAA2513871.1"/>
    <property type="molecule type" value="Genomic_DNA"/>
</dbReference>
<accession>A0ABP6AEF8</accession>
<dbReference type="SUPFAM" id="SSF51261">
    <property type="entry name" value="Duplicated hybrid motif"/>
    <property type="match status" value="1"/>
</dbReference>
<comment type="caution">
    <text evidence="4">The sequence shown here is derived from an EMBL/GenBank/DDBJ whole genome shotgun (WGS) entry which is preliminary data.</text>
</comment>
<evidence type="ECO:0000313" key="4">
    <source>
        <dbReference type="EMBL" id="GAA2513871.1"/>
    </source>
</evidence>
<dbReference type="InterPro" id="IPR050570">
    <property type="entry name" value="Cell_wall_metabolism_enzyme"/>
</dbReference>
<evidence type="ECO:0000256" key="1">
    <source>
        <dbReference type="ARBA" id="ARBA00022729"/>
    </source>
</evidence>
<gene>
    <name evidence="4" type="ORF">GCM10010201_07170</name>
</gene>
<proteinExistence type="predicted"/>
<reference evidence="5" key="1">
    <citation type="journal article" date="2019" name="Int. J. Syst. Evol. Microbiol.">
        <title>The Global Catalogue of Microorganisms (GCM) 10K type strain sequencing project: providing services to taxonomists for standard genome sequencing and annotation.</title>
        <authorList>
            <consortium name="The Broad Institute Genomics Platform"/>
            <consortium name="The Broad Institute Genome Sequencing Center for Infectious Disease"/>
            <person name="Wu L."/>
            <person name="Ma J."/>
        </authorList>
    </citation>
    <scope>NUCLEOTIDE SEQUENCE [LARGE SCALE GENOMIC DNA]</scope>
    <source>
        <strain evidence="5">JCM 3367</strain>
    </source>
</reference>
<dbReference type="PANTHER" id="PTHR21666">
    <property type="entry name" value="PEPTIDASE-RELATED"/>
    <property type="match status" value="1"/>
</dbReference>
<dbReference type="InterPro" id="IPR011055">
    <property type="entry name" value="Dup_hybrid_motif"/>
</dbReference>
<keyword evidence="5" id="KW-1185">Reference proteome</keyword>
<keyword evidence="1" id="KW-0732">Signal</keyword>
<feature type="domain" description="M23ase beta-sheet core" evidence="3">
    <location>
        <begin position="129"/>
        <end position="223"/>
    </location>
</feature>
<feature type="region of interest" description="Disordered" evidence="2">
    <location>
        <begin position="1"/>
        <end position="53"/>
    </location>
</feature>
<dbReference type="Pfam" id="PF01551">
    <property type="entry name" value="Peptidase_M23"/>
    <property type="match status" value="1"/>
</dbReference>
<name>A0ABP6AEF8_9ACTN</name>
<dbReference type="InterPro" id="IPR016047">
    <property type="entry name" value="M23ase_b-sheet_dom"/>
</dbReference>
<organism evidence="4 5">
    <name type="scientific">Pilimelia columellifera subsp. columellifera</name>
    <dbReference type="NCBI Taxonomy" id="706583"/>
    <lineage>
        <taxon>Bacteria</taxon>
        <taxon>Bacillati</taxon>
        <taxon>Actinomycetota</taxon>
        <taxon>Actinomycetes</taxon>
        <taxon>Micromonosporales</taxon>
        <taxon>Micromonosporaceae</taxon>
        <taxon>Pilimelia</taxon>
    </lineage>
</organism>
<dbReference type="Gene3D" id="2.70.70.10">
    <property type="entry name" value="Glucose Permease (Domain IIA)"/>
    <property type="match status" value="1"/>
</dbReference>